<evidence type="ECO:0000313" key="1">
    <source>
        <dbReference type="EMBL" id="CRL09755.1"/>
    </source>
</evidence>
<name>A0A0H5DE29_9RHOB</name>
<evidence type="ECO:0000313" key="2">
    <source>
        <dbReference type="Proteomes" id="UP000043764"/>
    </source>
</evidence>
<dbReference type="RefSeq" id="WP_050672535.1">
    <property type="nucleotide sequence ID" value="NZ_CVRL01000006.1"/>
</dbReference>
<dbReference type="Proteomes" id="UP000043764">
    <property type="component" value="Unassembled WGS sequence"/>
</dbReference>
<accession>A0A0H5DE29</accession>
<gene>
    <name evidence="1" type="ORF">NIT7321_00589</name>
</gene>
<evidence type="ECO:0008006" key="3">
    <source>
        <dbReference type="Google" id="ProtNLM"/>
    </source>
</evidence>
<dbReference type="EMBL" id="CVRL01000006">
    <property type="protein sequence ID" value="CRL09755.1"/>
    <property type="molecule type" value="Genomic_DNA"/>
</dbReference>
<protein>
    <recommendedName>
        <fullName evidence="3">Phytase-like domain-containing protein</fullName>
    </recommendedName>
</protein>
<dbReference type="AlphaFoldDB" id="A0A0H5DE29"/>
<reference evidence="2" key="1">
    <citation type="submission" date="2015-05" db="EMBL/GenBank/DDBJ databases">
        <authorList>
            <person name="Rodrigo-Torres Lidia"/>
            <person name="Arahal R.David."/>
        </authorList>
    </citation>
    <scope>NUCLEOTIDE SEQUENCE [LARGE SCALE GENOMIC DNA]</scope>
    <source>
        <strain evidence="2">CECT 7321</strain>
    </source>
</reference>
<sequence>MTRVVGHTGAVASPLQSLSGAGEAAKGAASLASGSVFTQGAMVKNLQSFRDIPNQISGFSITTSDITGFDIAPHPSGGFYVMFLQGQGLHMAHITDLADFSNPANRILQSRSHGTGGFIRLNADGTKVFISSSSGTTFPNSGGIFTMSTPFDLSTLTYHSQGYDSSRGSLSPDGKYYVALDNDELRVRLYTPPVPWDLSNTGGLRWLGTGFDMDAGTGYGRVDFITNDVFMICRGWASGPWPLASLERKVYPTFRIVKSGYSYSLEFEGMFAPRMVSGNHDDQGPRFVEGFGMFMPHQSGLMQFN</sequence>
<dbReference type="SUPFAM" id="SSF82171">
    <property type="entry name" value="DPP6 N-terminal domain-like"/>
    <property type="match status" value="1"/>
</dbReference>
<keyword evidence="2" id="KW-1185">Reference proteome</keyword>
<organism evidence="1 2">
    <name type="scientific">Phaeobacter italicus</name>
    <dbReference type="NCBI Taxonomy" id="481446"/>
    <lineage>
        <taxon>Bacteria</taxon>
        <taxon>Pseudomonadati</taxon>
        <taxon>Pseudomonadota</taxon>
        <taxon>Alphaproteobacteria</taxon>
        <taxon>Rhodobacterales</taxon>
        <taxon>Roseobacteraceae</taxon>
        <taxon>Phaeobacter</taxon>
    </lineage>
</organism>
<proteinExistence type="predicted"/>